<keyword evidence="10" id="KW-1185">Reference proteome</keyword>
<sequence>KMVVGEASIHNIMGGMESTGGVRLHNHKRKLKQRFDIIKKLGQGTYGKVQLGINKETGQEVAIKTIKKCKIETEADLIRIRREIQIMSSVQHPNIIHIYEVFENREKMVLVMEYAAGGELYDYLSERKVLSEHEARRIFRQIATAVFYCHKHKICHRDLKLENILLDQVGNAKIADFGLSNVFDEQRLLNTFCGSPLYASPEIVKGTPYHGPEVDCWSLGVLLYTLVYGAMPFDGSNFKRLVKQISQSDYFEPKKPSPASPLIKEMLTVCPGRRADIEKICTHWWVNEGYEQNCLDIAEDLAAQTPVRLDLLLSLVPQSASAEKLLVGDQQAGGDVANNMSSETLVPTRCHSVGSLMELDQNNSDRRIRELFEEEPRSSAAGDAKRKLETTPSMDETAAAGVKRKERSRRKEKSDDKESRTYRSVSRHHSAPIPNAISEEAMEVEPAAIITVPTSKTADFDRAEGVAACLELIEESKERSPSKERSKTPLMSEQSCEPMSVENVQMYEKFYNQKPSNEEDKSQQKHTKSPSKSLHEDADTASKSANKTNEMPLDKKSDALESKVPNENNTNIRNEAYLSQDMQHFEPTENDFKKLKEKALSLDSELSNEVITALAKPVERRRSKIFETAEKFNQLASTAENEKPKKIFIPGVNVGGAKRAFERKASLSSITTPSPTKVSASKVIIDVPTDKKGEKETEQKQTIEGQETATTEDRLNKQDEAKKRAIDIISGAIGKPPMQKKLNGSPPISPQNSDSKKLLGLKIQVAPNDMRSATISVSTPVETKFDSKLPSQATITSTSAATKNSQLEEPKMSSKMEITLKSATLPRRKTSKAEITLSGTKPSETVAFKSEVEAKIDAFQPQKLRTQRSEVAFPVAAVGLPRANRSASLEPEVRLQAAPPRERIIPIQVEMGSEQHSTTPPPKPLISQKSMSQRSGSLSRQSTADSDTDSALGSTVGPEPIRKSPREYIIPIAVEGGGYVTPRSGSLEPESKTSTPTSTNPPRSRFGRPRRMSSLLSDASEDESPFSSLHGDDLLQRHMHRLRSSRPSRQSTEHADSLSSGEDDDDDGFELLTAENLFSTLLSRVRSLTQRLNVDDNRPGGFPSSRLFSRLGSQPTSQAFWSLNKPLSRRLSESQFKHSLSRDADMFSRRDSASTSNPGTPNSPGSRSTPSRESVFEIGSNTLPRDRVEEVRKRDIEAETAQVKKETRESLEHNFTPNLARRLSRQFIEQTRHSIPRSPSVPRDSSRYCRSPTRETPARSLIGEIGRLQHSATSDQAEYRGRSLDRGGIRRTNSLLEPSRLDRSMERHSPRRSISLFDDDDDDDDGRLLTSLPKHVMTLGRKYKDSARSSIIGNVRRDNFYNYRTTDKIQEEPGDDAYLVSGCKEDTDNAAENGSVSESTSISMCNSNANLIDTTTTSSGISARSCETSPTESSSNLGDYTSKSIGKSDHTSMSFENRLLAAENLIKESKLRNLTPQRFNPNLSCNYKDTDKCDKEALITTSPPDLSSNSITSKRRSCIPSLRLRSGSLTRESSVNADYRKSFSGSQDALAGNATQERSILSKFFRGSSKETESKNNNKQDQKPKQHRISRFLRPDFFDTPREESQYVKEKEAQKAAENERRKSRFMRRKSENKKGESAKDEKICKEQKNEMNALQKDKLDSVVASSAPSSSSSETKPKNEDKEKAKVERVSGAKSGFLHSLEKKLERLRVNDEMAGAKSTTINANDRKERECSAPPIPCSSVESTGAKKTLSVENLSLNKNADVKNVPSAKGRVTSVLGLFKTNADAKQNSSGRSQNAIMSRLKRSPPKCAKSVESEEDSTTSKIPTKFARAENKSGKKIPENKRSPEKVSECKRSPPKEKPREKESIVKEKKPLMEKQPRELKKAPEKIMQLDSSADKTKLQKAESPKKLVDESDPQKIIDNKHAESIISGEDKKLMKTKKNINSLGKNGSIARIDKSEDIDKKIKKPVKLKESTEKDDINGTKKKKIVRVVKKVVKKSSDSSESKSDEKERSLKPLIKKRLITKKEKSPEASNVIAQDEGNNLDDQIASKSSSLKRTELDIQKTSFAKSDNHASEHLTQSTDTSSKVDVIEDQARPNKSAHLSSIDQTSTVLQNTSNSNVNPTKQSPDQHRPSRAGLKLDLSKIPQHTFRHTTPKRDSPKSGSPKANPAIGSPKTDVPVAESGDKLIECLSRMTHHANITGNKIIIDKPLRAKDVAELKREVTECVRIMENHIESRNDCSSSQTIDDYSTFDSMSDEKPRENAIGPLKEISDTNNAKMTKESPSEECLTSEMFSPEEPESFDSWSICSADLNHNRGDLHSPLLYSPTSPTSYSLFTRGDSSESVIDRIRRRSFYSRFNDRKRPSLTAPPPGVTSATLPRRFSLNSSRERERSRLYYGISRTRSDNRYGLYDEVSSRKSPIDRERYSDVSSHGHYSPEAKSLYDHYVPSSSYDSSKRYVKSPTSDLCASRVKYHSTDVIADNDLAVSGYKNITKSRSSLNDGGTTADFYCGRSASTTLPKKYGSTVSRLEPKSVEYYEEILSPSNPDYLSSRDTCRSPLLDGYLSRCENGYHNNGNIADLSQFGADRQRSYADRMADVEFAEGNSKLFGEQKRVQ</sequence>
<feature type="compositionally biased region" description="Basic and acidic residues" evidence="7">
    <location>
        <begin position="1831"/>
        <end position="1889"/>
    </location>
</feature>
<proteinExistence type="predicted"/>
<feature type="region of interest" description="Disordered" evidence="7">
    <location>
        <begin position="910"/>
        <end position="964"/>
    </location>
</feature>
<feature type="compositionally biased region" description="Basic and acidic residues" evidence="7">
    <location>
        <begin position="1629"/>
        <end position="1661"/>
    </location>
</feature>
<feature type="region of interest" description="Disordered" evidence="7">
    <location>
        <begin position="1042"/>
        <end position="1067"/>
    </location>
</feature>
<feature type="compositionally biased region" description="Basic and acidic residues" evidence="7">
    <location>
        <begin position="372"/>
        <end position="389"/>
    </location>
</feature>
<evidence type="ECO:0000256" key="2">
    <source>
        <dbReference type="ARBA" id="ARBA00022679"/>
    </source>
</evidence>
<evidence type="ECO:0000256" key="3">
    <source>
        <dbReference type="ARBA" id="ARBA00022741"/>
    </source>
</evidence>
<feature type="compositionally biased region" description="Low complexity" evidence="7">
    <location>
        <begin position="791"/>
        <end position="802"/>
    </location>
</feature>
<evidence type="ECO:0000256" key="4">
    <source>
        <dbReference type="ARBA" id="ARBA00022777"/>
    </source>
</evidence>
<dbReference type="PANTHER" id="PTHR24346:SF93">
    <property type="entry name" value="NUAK FAMILY SNF1-LIKE KINASE 1"/>
    <property type="match status" value="1"/>
</dbReference>
<feature type="compositionally biased region" description="Polar residues" evidence="7">
    <location>
        <begin position="1787"/>
        <end position="1800"/>
    </location>
</feature>
<feature type="region of interest" description="Disordered" evidence="7">
    <location>
        <begin position="1720"/>
        <end position="1746"/>
    </location>
</feature>
<keyword evidence="1" id="KW-0723">Serine/threonine-protein kinase</keyword>
<feature type="compositionally biased region" description="Basic and acidic residues" evidence="7">
    <location>
        <begin position="690"/>
        <end position="701"/>
    </location>
</feature>
<dbReference type="OMA" id="KPKQHRI"/>
<organism evidence="10">
    <name type="scientific">Camponotus floridanus</name>
    <name type="common">Florida carpenter ant</name>
    <dbReference type="NCBI Taxonomy" id="104421"/>
    <lineage>
        <taxon>Eukaryota</taxon>
        <taxon>Metazoa</taxon>
        <taxon>Ecdysozoa</taxon>
        <taxon>Arthropoda</taxon>
        <taxon>Hexapoda</taxon>
        <taxon>Insecta</taxon>
        <taxon>Pterygota</taxon>
        <taxon>Neoptera</taxon>
        <taxon>Endopterygota</taxon>
        <taxon>Hymenoptera</taxon>
        <taxon>Apocrita</taxon>
        <taxon>Aculeata</taxon>
        <taxon>Formicoidea</taxon>
        <taxon>Formicidae</taxon>
        <taxon>Formicinae</taxon>
        <taxon>Camponotus</taxon>
    </lineage>
</organism>
<evidence type="ECO:0000256" key="1">
    <source>
        <dbReference type="ARBA" id="ARBA00022527"/>
    </source>
</evidence>
<feature type="region of interest" description="Disordered" evidence="7">
    <location>
        <begin position="1565"/>
        <end position="1692"/>
    </location>
</feature>
<feature type="compositionally biased region" description="Basic and acidic residues" evidence="7">
    <location>
        <begin position="1133"/>
        <end position="1152"/>
    </location>
</feature>
<feature type="compositionally biased region" description="Basic and acidic residues" evidence="7">
    <location>
        <begin position="476"/>
        <end position="487"/>
    </location>
</feature>
<feature type="compositionally biased region" description="Polar residues" evidence="7">
    <location>
        <begin position="2103"/>
        <end position="2129"/>
    </location>
</feature>
<feature type="region of interest" description="Disordered" evidence="7">
    <location>
        <begin position="1270"/>
        <end position="1323"/>
    </location>
</feature>
<evidence type="ECO:0000256" key="5">
    <source>
        <dbReference type="ARBA" id="ARBA00022840"/>
    </source>
</evidence>
<feature type="compositionally biased region" description="Basic and acidic residues" evidence="7">
    <location>
        <begin position="1244"/>
        <end position="1255"/>
    </location>
</feature>
<dbReference type="Pfam" id="PF00069">
    <property type="entry name" value="Pkinase"/>
    <property type="match status" value="1"/>
</dbReference>
<feature type="region of interest" description="Disordered" evidence="7">
    <location>
        <begin position="1133"/>
        <end position="1194"/>
    </location>
</feature>
<feature type="compositionally biased region" description="Basic and acidic residues" evidence="7">
    <location>
        <begin position="552"/>
        <end position="561"/>
    </location>
</feature>
<keyword evidence="4 9" id="KW-0418">Kinase</keyword>
<feature type="region of interest" description="Disordered" evidence="7">
    <location>
        <begin position="1419"/>
        <end position="1445"/>
    </location>
</feature>
<evidence type="ECO:0000259" key="8">
    <source>
        <dbReference type="PROSITE" id="PS50011"/>
    </source>
</evidence>
<dbReference type="PROSITE" id="PS00107">
    <property type="entry name" value="PROTEIN_KINASE_ATP"/>
    <property type="match status" value="1"/>
</dbReference>
<feature type="region of interest" description="Disordered" evidence="7">
    <location>
        <begin position="1231"/>
        <end position="1255"/>
    </location>
</feature>
<dbReference type="PANTHER" id="PTHR24346">
    <property type="entry name" value="MAP/MICROTUBULE AFFINITY-REGULATING KINASE"/>
    <property type="match status" value="1"/>
</dbReference>
<feature type="region of interest" description="Disordered" evidence="7">
    <location>
        <begin position="2418"/>
        <end position="2437"/>
    </location>
</feature>
<feature type="compositionally biased region" description="Low complexity" evidence="7">
    <location>
        <begin position="1662"/>
        <end position="1674"/>
    </location>
</feature>
<dbReference type="EMBL" id="GL440027">
    <property type="protein sequence ID" value="EFN66408.1"/>
    <property type="molecule type" value="Genomic_DNA"/>
</dbReference>
<feature type="region of interest" description="Disordered" evidence="7">
    <location>
        <begin position="2278"/>
        <end position="2299"/>
    </location>
</feature>
<feature type="compositionally biased region" description="Basic and acidic residues" evidence="7">
    <location>
        <begin position="1299"/>
        <end position="1308"/>
    </location>
</feature>
<feature type="compositionally biased region" description="Basic residues" evidence="7">
    <location>
        <begin position="402"/>
        <end position="411"/>
    </location>
</feature>
<name>E2AJL3_CAMFO</name>
<keyword evidence="3 6" id="KW-0547">Nucleotide-binding</keyword>
<feature type="compositionally biased region" description="Basic and acidic residues" evidence="7">
    <location>
        <begin position="412"/>
        <end position="421"/>
    </location>
</feature>
<dbReference type="InParanoid" id="E2AJL3"/>
<feature type="compositionally biased region" description="Polar residues" evidence="7">
    <location>
        <begin position="2033"/>
        <end position="2057"/>
    </location>
</feature>
<feature type="compositionally biased region" description="Basic residues" evidence="7">
    <location>
        <begin position="1985"/>
        <end position="1999"/>
    </location>
</feature>
<dbReference type="GO" id="GO:0005524">
    <property type="term" value="F:ATP binding"/>
    <property type="evidence" value="ECO:0007669"/>
    <property type="project" value="UniProtKB-UniRule"/>
</dbReference>
<feature type="compositionally biased region" description="Basic and acidic residues" evidence="7">
    <location>
        <begin position="1897"/>
        <end position="1928"/>
    </location>
</feature>
<feature type="compositionally biased region" description="Basic and acidic residues" evidence="7">
    <location>
        <begin position="1277"/>
        <end position="1288"/>
    </location>
</feature>
<dbReference type="InterPro" id="IPR011009">
    <property type="entry name" value="Kinase-like_dom_sf"/>
</dbReference>
<feature type="compositionally biased region" description="Polar residues" evidence="7">
    <location>
        <begin position="1153"/>
        <end position="1172"/>
    </location>
</feature>
<feature type="compositionally biased region" description="Basic and acidic residues" evidence="7">
    <location>
        <begin position="1956"/>
        <end position="1965"/>
    </location>
</feature>
<protein>
    <submittedName>
        <fullName evidence="9">NUAK family SNF1-like kinase 1</fullName>
    </submittedName>
</protein>
<dbReference type="InterPro" id="IPR008271">
    <property type="entry name" value="Ser/Thr_kinase_AS"/>
</dbReference>
<evidence type="ECO:0000313" key="10">
    <source>
        <dbReference type="Proteomes" id="UP000000311"/>
    </source>
</evidence>
<feature type="region of interest" description="Disordered" evidence="7">
    <location>
        <begin position="734"/>
        <end position="755"/>
    </location>
</feature>
<feature type="compositionally biased region" description="Polar residues" evidence="7">
    <location>
        <begin position="2079"/>
        <end position="2089"/>
    </location>
</feature>
<dbReference type="GO" id="GO:0000226">
    <property type="term" value="P:microtubule cytoskeleton organization"/>
    <property type="evidence" value="ECO:0007669"/>
    <property type="project" value="TreeGrafter"/>
</dbReference>
<feature type="compositionally biased region" description="Basic and acidic residues" evidence="7">
    <location>
        <begin position="1568"/>
        <end position="1584"/>
    </location>
</feature>
<feature type="region of interest" description="Disordered" evidence="7">
    <location>
        <begin position="372"/>
        <end position="439"/>
    </location>
</feature>
<feature type="compositionally biased region" description="Basic and acidic residues" evidence="7">
    <location>
        <begin position="1972"/>
        <end position="1984"/>
    </location>
</feature>
<dbReference type="GO" id="GO:0035556">
    <property type="term" value="P:intracellular signal transduction"/>
    <property type="evidence" value="ECO:0007669"/>
    <property type="project" value="TreeGrafter"/>
</dbReference>
<dbReference type="InterPro" id="IPR000719">
    <property type="entry name" value="Prot_kinase_dom"/>
</dbReference>
<feature type="compositionally biased region" description="Basic and acidic residues" evidence="7">
    <location>
        <begin position="2418"/>
        <end position="2429"/>
    </location>
</feature>
<dbReference type="GO" id="GO:0050321">
    <property type="term" value="F:tau-protein kinase activity"/>
    <property type="evidence" value="ECO:0007669"/>
    <property type="project" value="TreeGrafter"/>
</dbReference>
<dbReference type="FunFam" id="3.30.200.20:FF:000315">
    <property type="entry name" value="Calcium-dependent protein kinase 3"/>
    <property type="match status" value="1"/>
</dbReference>
<dbReference type="Proteomes" id="UP000000311">
    <property type="component" value="Unassembled WGS sequence"/>
</dbReference>
<evidence type="ECO:0000256" key="6">
    <source>
        <dbReference type="PROSITE-ProRule" id="PRU10141"/>
    </source>
</evidence>
<dbReference type="CDD" id="cd14073">
    <property type="entry name" value="STKc_NUAK"/>
    <property type="match status" value="1"/>
</dbReference>
<feature type="domain" description="Protein kinase" evidence="8">
    <location>
        <begin position="35"/>
        <end position="286"/>
    </location>
</feature>
<dbReference type="Gene3D" id="1.10.510.10">
    <property type="entry name" value="Transferase(Phosphotransferase) domain 1"/>
    <property type="match status" value="1"/>
</dbReference>
<dbReference type="STRING" id="104421.E2AJL3"/>
<dbReference type="OrthoDB" id="193931at2759"/>
<feature type="binding site" evidence="6">
    <location>
        <position position="68"/>
    </location>
    <ligand>
        <name>ATP</name>
        <dbReference type="ChEBI" id="CHEBI:30616"/>
    </ligand>
</feature>
<feature type="compositionally biased region" description="Basic and acidic residues" evidence="7">
    <location>
        <begin position="1676"/>
        <end position="1692"/>
    </location>
</feature>
<gene>
    <name evidence="9" type="ORF">EAG_07766</name>
</gene>
<feature type="region of interest" description="Disordered" evidence="7">
    <location>
        <begin position="476"/>
        <end position="578"/>
    </location>
</feature>
<accession>E2AJL3</accession>
<dbReference type="PROSITE" id="PS00108">
    <property type="entry name" value="PROTEIN_KINASE_ST"/>
    <property type="match status" value="1"/>
</dbReference>
<reference evidence="9 10" key="1">
    <citation type="journal article" date="2010" name="Science">
        <title>Genomic comparison of the ants Camponotus floridanus and Harpegnathos saltator.</title>
        <authorList>
            <person name="Bonasio R."/>
            <person name="Zhang G."/>
            <person name="Ye C."/>
            <person name="Mutti N.S."/>
            <person name="Fang X."/>
            <person name="Qin N."/>
            <person name="Donahue G."/>
            <person name="Yang P."/>
            <person name="Li Q."/>
            <person name="Li C."/>
            <person name="Zhang P."/>
            <person name="Huang Z."/>
            <person name="Berger S.L."/>
            <person name="Reinberg D."/>
            <person name="Wang J."/>
            <person name="Liebig J."/>
        </authorList>
    </citation>
    <scope>NUCLEOTIDE SEQUENCE [LARGE SCALE GENOMIC DNA]</scope>
    <source>
        <strain evidence="10">C129</strain>
    </source>
</reference>
<feature type="region of interest" description="Disordered" evidence="7">
    <location>
        <begin position="1943"/>
        <end position="2182"/>
    </location>
</feature>
<keyword evidence="2" id="KW-0808">Transferase</keyword>
<feature type="non-terminal residue" evidence="9">
    <location>
        <position position="1"/>
    </location>
</feature>
<feature type="region of interest" description="Disordered" evidence="7">
    <location>
        <begin position="690"/>
        <end position="718"/>
    </location>
</feature>
<dbReference type="SMART" id="SM00220">
    <property type="entry name" value="S_TKc"/>
    <property type="match status" value="1"/>
</dbReference>
<feature type="compositionally biased region" description="Basic and acidic residues" evidence="7">
    <location>
        <begin position="1184"/>
        <end position="1194"/>
    </location>
</feature>
<dbReference type="InterPro" id="IPR017441">
    <property type="entry name" value="Protein_kinase_ATP_BS"/>
</dbReference>
<feature type="compositionally biased region" description="Polar residues" evidence="7">
    <location>
        <begin position="927"/>
        <end position="953"/>
    </location>
</feature>
<dbReference type="PROSITE" id="PS50011">
    <property type="entry name" value="PROTEIN_KINASE_DOM"/>
    <property type="match status" value="1"/>
</dbReference>
<evidence type="ECO:0000256" key="7">
    <source>
        <dbReference type="SAM" id="MobiDB-lite"/>
    </source>
</evidence>
<feature type="compositionally biased region" description="Basic and acidic residues" evidence="7">
    <location>
        <begin position="1593"/>
        <end position="1621"/>
    </location>
</feature>
<feature type="region of interest" description="Disordered" evidence="7">
    <location>
        <begin position="788"/>
        <end position="812"/>
    </location>
</feature>
<feature type="compositionally biased region" description="Basic and acidic residues" evidence="7">
    <location>
        <begin position="2000"/>
        <end position="2016"/>
    </location>
</feature>
<feature type="region of interest" description="Disordered" evidence="7">
    <location>
        <begin position="1783"/>
        <end position="1928"/>
    </location>
</feature>
<keyword evidence="5 6" id="KW-0067">ATP-binding</keyword>
<dbReference type="FunFam" id="1.10.510.10:FF:000389">
    <property type="entry name" value="Uncharacterized protein, isoform E"/>
    <property type="match status" value="1"/>
</dbReference>
<feature type="region of interest" description="Disordered" evidence="7">
    <location>
        <begin position="977"/>
        <end position="1030"/>
    </location>
</feature>
<dbReference type="FunCoup" id="E2AJL3">
    <property type="interactions" value="189"/>
</dbReference>
<evidence type="ECO:0000313" key="9">
    <source>
        <dbReference type="EMBL" id="EFN66408.1"/>
    </source>
</evidence>
<dbReference type="GO" id="GO:0005737">
    <property type="term" value="C:cytoplasm"/>
    <property type="evidence" value="ECO:0007669"/>
    <property type="project" value="TreeGrafter"/>
</dbReference>
<dbReference type="SUPFAM" id="SSF56112">
    <property type="entry name" value="Protein kinase-like (PK-like)"/>
    <property type="match status" value="1"/>
</dbReference>
<feature type="compositionally biased region" description="Low complexity" evidence="7">
    <location>
        <begin position="992"/>
        <end position="1004"/>
    </location>
</feature>